<dbReference type="GeneID" id="29002789"/>
<dbReference type="Proteomes" id="UP000077315">
    <property type="component" value="Unassembled WGS sequence"/>
</dbReference>
<dbReference type="AlphaFoldDB" id="A0A162UMV3"/>
<feature type="compositionally biased region" description="Polar residues" evidence="1">
    <location>
        <begin position="24"/>
        <end position="34"/>
    </location>
</feature>
<feature type="compositionally biased region" description="Basic and acidic residues" evidence="1">
    <location>
        <begin position="35"/>
        <end position="45"/>
    </location>
</feature>
<name>A0A162UMV3_PHYB8</name>
<evidence type="ECO:0000256" key="2">
    <source>
        <dbReference type="SAM" id="Phobius"/>
    </source>
</evidence>
<dbReference type="RefSeq" id="XP_018295142.1">
    <property type="nucleotide sequence ID" value="XM_018441883.1"/>
</dbReference>
<keyword evidence="2" id="KW-0472">Membrane</keyword>
<organism evidence="3 4">
    <name type="scientific">Phycomyces blakesleeanus (strain ATCC 8743b / DSM 1359 / FGSC 10004 / NBRC 33097 / NRRL 1555)</name>
    <dbReference type="NCBI Taxonomy" id="763407"/>
    <lineage>
        <taxon>Eukaryota</taxon>
        <taxon>Fungi</taxon>
        <taxon>Fungi incertae sedis</taxon>
        <taxon>Mucoromycota</taxon>
        <taxon>Mucoromycotina</taxon>
        <taxon>Mucoromycetes</taxon>
        <taxon>Mucorales</taxon>
        <taxon>Phycomycetaceae</taxon>
        <taxon>Phycomyces</taxon>
    </lineage>
</organism>
<reference evidence="4" key="1">
    <citation type="submission" date="2015-06" db="EMBL/GenBank/DDBJ databases">
        <title>Expansion of signal transduction pathways in fungi by whole-genome duplication.</title>
        <authorList>
            <consortium name="DOE Joint Genome Institute"/>
            <person name="Corrochano L.M."/>
            <person name="Kuo A."/>
            <person name="Marcet-Houben M."/>
            <person name="Polaino S."/>
            <person name="Salamov A."/>
            <person name="Villalobos J.M."/>
            <person name="Alvarez M.I."/>
            <person name="Avalos J."/>
            <person name="Benito E.P."/>
            <person name="Benoit I."/>
            <person name="Burger G."/>
            <person name="Camino L.P."/>
            <person name="Canovas D."/>
            <person name="Cerda-Olmedo E."/>
            <person name="Cheng J.-F."/>
            <person name="Dominguez A."/>
            <person name="Elias M."/>
            <person name="Eslava A.P."/>
            <person name="Glaser F."/>
            <person name="Grimwood J."/>
            <person name="Gutierrez G."/>
            <person name="Heitman J."/>
            <person name="Henrissat B."/>
            <person name="Iturriaga E.A."/>
            <person name="Lang B.F."/>
            <person name="Lavin J.L."/>
            <person name="Lee S."/>
            <person name="Li W."/>
            <person name="Lindquist E."/>
            <person name="Lopez-Garcia S."/>
            <person name="Luque E.M."/>
            <person name="Marcos A.T."/>
            <person name="Martin J."/>
            <person name="McCluskey K."/>
            <person name="Medina H.R."/>
            <person name="Miralles-Duran A."/>
            <person name="Miyazaki A."/>
            <person name="Munoz-Torres E."/>
            <person name="Oguiza J.A."/>
            <person name="Ohm R."/>
            <person name="Olmedo M."/>
            <person name="Orejas M."/>
            <person name="Ortiz-Castellanos L."/>
            <person name="Pisabarro A.G."/>
            <person name="Rodriguez-Romero J."/>
            <person name="Ruiz-Herrera J."/>
            <person name="Ruiz-Vazquez R."/>
            <person name="Sanz C."/>
            <person name="Schackwitz W."/>
            <person name="Schmutz J."/>
            <person name="Shahriari M."/>
            <person name="Shelest E."/>
            <person name="Silva-Franco F."/>
            <person name="Soanes D."/>
            <person name="Syed K."/>
            <person name="Tagua V.G."/>
            <person name="Talbot N.J."/>
            <person name="Thon M."/>
            <person name="De vries R.P."/>
            <person name="Wiebenga A."/>
            <person name="Yadav J.S."/>
            <person name="Braun E.L."/>
            <person name="Baker S."/>
            <person name="Garre V."/>
            <person name="Horwitz B."/>
            <person name="Torres-Martinez S."/>
            <person name="Idnurm A."/>
            <person name="Herrera-Estrella A."/>
            <person name="Gabaldon T."/>
            <person name="Grigoriev I.V."/>
        </authorList>
    </citation>
    <scope>NUCLEOTIDE SEQUENCE [LARGE SCALE GENOMIC DNA]</scope>
    <source>
        <strain evidence="4">NRRL 1555(-)</strain>
    </source>
</reference>
<gene>
    <name evidence="3" type="ORF">PHYBLDRAFT_68087</name>
</gene>
<accession>A0A162UMV3</accession>
<sequence length="192" mass="21532">MANTLTRKLKQLILFFSKVDKVTPTVSTSTQSNETNHRTKKDAIKITEPPKISTTKDEKRQSKSEPNNFVHSPVDMVDKETKKETTAVETSETEKVGLENTKDGNNCESVIENKGHKSWTQSMHSVQNQLKHAETVQTVGATVAFFFPLIAGIFIYWQFRAIEAALGKAKGAVFQGANLILQMVFSKIRQLF</sequence>
<feature type="compositionally biased region" description="Basic and acidic residues" evidence="1">
    <location>
        <begin position="76"/>
        <end position="102"/>
    </location>
</feature>
<evidence type="ECO:0000256" key="1">
    <source>
        <dbReference type="SAM" id="MobiDB-lite"/>
    </source>
</evidence>
<dbReference type="VEuPathDB" id="FungiDB:PHYBLDRAFT_68087"/>
<feature type="transmembrane region" description="Helical" evidence="2">
    <location>
        <begin position="139"/>
        <end position="159"/>
    </location>
</feature>
<proteinExistence type="predicted"/>
<feature type="region of interest" description="Disordered" evidence="1">
    <location>
        <begin position="23"/>
        <end position="104"/>
    </location>
</feature>
<feature type="compositionally biased region" description="Basic and acidic residues" evidence="1">
    <location>
        <begin position="54"/>
        <end position="63"/>
    </location>
</feature>
<keyword evidence="4" id="KW-1185">Reference proteome</keyword>
<evidence type="ECO:0000313" key="3">
    <source>
        <dbReference type="EMBL" id="OAD77102.1"/>
    </source>
</evidence>
<protein>
    <submittedName>
        <fullName evidence="3">Uncharacterized protein</fullName>
    </submittedName>
</protein>
<dbReference type="InParanoid" id="A0A162UMV3"/>
<dbReference type="OrthoDB" id="10494091at2759"/>
<keyword evidence="2" id="KW-0812">Transmembrane</keyword>
<evidence type="ECO:0000313" key="4">
    <source>
        <dbReference type="Proteomes" id="UP000077315"/>
    </source>
</evidence>
<dbReference type="EMBL" id="KV440975">
    <property type="protein sequence ID" value="OAD77102.1"/>
    <property type="molecule type" value="Genomic_DNA"/>
</dbReference>
<keyword evidence="2" id="KW-1133">Transmembrane helix</keyword>